<gene>
    <name evidence="1" type="ORF">IPH26_17995</name>
</gene>
<protein>
    <submittedName>
        <fullName evidence="1">Uncharacterized protein</fullName>
    </submittedName>
</protein>
<comment type="caution">
    <text evidence="1">The sequence shown here is derived from an EMBL/GenBank/DDBJ whole genome shotgun (WGS) entry which is preliminary data.</text>
</comment>
<accession>A0A9D7HSM1</accession>
<dbReference type="Proteomes" id="UP000807785">
    <property type="component" value="Unassembled WGS sequence"/>
</dbReference>
<proteinExistence type="predicted"/>
<dbReference type="AlphaFoldDB" id="A0A9D7HSM1"/>
<evidence type="ECO:0000313" key="1">
    <source>
        <dbReference type="EMBL" id="MBK6974741.1"/>
    </source>
</evidence>
<evidence type="ECO:0000313" key="2">
    <source>
        <dbReference type="Proteomes" id="UP000807785"/>
    </source>
</evidence>
<dbReference type="EMBL" id="JADJEV010000004">
    <property type="protein sequence ID" value="MBK6974741.1"/>
    <property type="molecule type" value="Genomic_DNA"/>
</dbReference>
<reference evidence="1" key="1">
    <citation type="submission" date="2020-10" db="EMBL/GenBank/DDBJ databases">
        <title>Connecting structure to function with the recovery of over 1000 high-quality activated sludge metagenome-assembled genomes encoding full-length rRNA genes using long-read sequencing.</title>
        <authorList>
            <person name="Singleton C.M."/>
            <person name="Petriglieri F."/>
            <person name="Kristensen J.M."/>
            <person name="Kirkegaard R.H."/>
            <person name="Michaelsen T.Y."/>
            <person name="Andersen M.H."/>
            <person name="Karst S.M."/>
            <person name="Dueholm M.S."/>
            <person name="Nielsen P.H."/>
            <person name="Albertsen M."/>
        </authorList>
    </citation>
    <scope>NUCLEOTIDE SEQUENCE</scope>
    <source>
        <strain evidence="1">Bjer_18-Q3-R1-45_BAT3C.347</strain>
    </source>
</reference>
<name>A0A9D7HSM1_9PROT</name>
<organism evidence="1 2">
    <name type="scientific">Candidatus Methylophosphatis roskildensis</name>
    <dbReference type="NCBI Taxonomy" id="2899263"/>
    <lineage>
        <taxon>Bacteria</taxon>
        <taxon>Pseudomonadati</taxon>
        <taxon>Pseudomonadota</taxon>
        <taxon>Betaproteobacteria</taxon>
        <taxon>Nitrosomonadales</taxon>
        <taxon>Sterolibacteriaceae</taxon>
        <taxon>Candidatus Methylophosphatis</taxon>
    </lineage>
</organism>
<sequence>MTELNPAQQAACDFAFGCVKKHPRASAEIASYHYTKGKDGAVTWRDYCYVPINFATSVTNRIPAIAEIDSIQLARKLCCSLAWLQAKAVVEFVGDAPIERNGGGNRIARRELLSLPEYALYLPARGADLSLAGSPVIGTFAFIDDRDSVPGRRFAELNVIALVDLRRAGIPVFPVHYFCALIDGQSYERGVRLASATPRDPAMANSPAAQQYQREAARFIARIAGDLEFLGRSAWANGWNAPGTRSLRPAAADGCIDLSGDLDIVRMRWTTGASAALH</sequence>